<dbReference type="GO" id="GO:0008484">
    <property type="term" value="F:sulfuric ester hydrolase activity"/>
    <property type="evidence" value="ECO:0007669"/>
    <property type="project" value="InterPro"/>
</dbReference>
<protein>
    <submittedName>
        <fullName evidence="9">Arylsulfatase</fullName>
    </submittedName>
</protein>
<accession>A0A9X1SH58</accession>
<name>A0A9X1SH58_9BACT</name>
<proteinExistence type="inferred from homology"/>
<keyword evidence="2" id="KW-0479">Metal-binding</keyword>
<dbReference type="AlphaFoldDB" id="A0A9X1SH58"/>
<dbReference type="PROSITE" id="PS00523">
    <property type="entry name" value="SULFATASE_1"/>
    <property type="match status" value="1"/>
</dbReference>
<dbReference type="InterPro" id="IPR017850">
    <property type="entry name" value="Alkaline_phosphatase_core_sf"/>
</dbReference>
<reference evidence="9" key="1">
    <citation type="submission" date="2021-11" db="EMBL/GenBank/DDBJ databases">
        <title>Genome sequence.</title>
        <authorList>
            <person name="Sun Q."/>
        </authorList>
    </citation>
    <scope>NUCLEOTIDE SEQUENCE</scope>
    <source>
        <strain evidence="9">JC732</strain>
    </source>
</reference>
<evidence type="ECO:0000256" key="5">
    <source>
        <dbReference type="ARBA" id="ARBA00023180"/>
    </source>
</evidence>
<keyword evidence="7" id="KW-0732">Signal</keyword>
<comment type="caution">
    <text evidence="9">The sequence shown here is derived from an EMBL/GenBank/DDBJ whole genome shotgun (WGS) entry which is preliminary data.</text>
</comment>
<evidence type="ECO:0000259" key="8">
    <source>
        <dbReference type="Pfam" id="PF00884"/>
    </source>
</evidence>
<dbReference type="RefSeq" id="WP_230220283.1">
    <property type="nucleotide sequence ID" value="NZ_JAJKFT010000010.1"/>
</dbReference>
<dbReference type="InterPro" id="IPR000917">
    <property type="entry name" value="Sulfatase_N"/>
</dbReference>
<evidence type="ECO:0000313" key="9">
    <source>
        <dbReference type="EMBL" id="MCC9629742.1"/>
    </source>
</evidence>
<dbReference type="Proteomes" id="UP001139103">
    <property type="component" value="Unassembled WGS sequence"/>
</dbReference>
<feature type="domain" description="Sulfatase N-terminal" evidence="8">
    <location>
        <begin position="27"/>
        <end position="332"/>
    </location>
</feature>
<feature type="region of interest" description="Disordered" evidence="6">
    <location>
        <begin position="426"/>
        <end position="451"/>
    </location>
</feature>
<gene>
    <name evidence="9" type="ORF">LOC68_15235</name>
</gene>
<comment type="similarity">
    <text evidence="1">Belongs to the sulfatase family.</text>
</comment>
<dbReference type="PANTHER" id="PTHR10342:SF274">
    <property type="entry name" value="ARYLSULFATASE B"/>
    <property type="match status" value="1"/>
</dbReference>
<evidence type="ECO:0000256" key="6">
    <source>
        <dbReference type="SAM" id="MobiDB-lite"/>
    </source>
</evidence>
<organism evidence="9 10">
    <name type="scientific">Blastopirellula sediminis</name>
    <dbReference type="NCBI Taxonomy" id="2894196"/>
    <lineage>
        <taxon>Bacteria</taxon>
        <taxon>Pseudomonadati</taxon>
        <taxon>Planctomycetota</taxon>
        <taxon>Planctomycetia</taxon>
        <taxon>Pirellulales</taxon>
        <taxon>Pirellulaceae</taxon>
        <taxon>Blastopirellula</taxon>
    </lineage>
</organism>
<dbReference type="PANTHER" id="PTHR10342">
    <property type="entry name" value="ARYLSULFATASE"/>
    <property type="match status" value="1"/>
</dbReference>
<evidence type="ECO:0000256" key="1">
    <source>
        <dbReference type="ARBA" id="ARBA00008779"/>
    </source>
</evidence>
<dbReference type="InterPro" id="IPR024607">
    <property type="entry name" value="Sulfatase_CS"/>
</dbReference>
<feature type="signal peptide" evidence="7">
    <location>
        <begin position="1"/>
        <end position="21"/>
    </location>
</feature>
<evidence type="ECO:0000256" key="3">
    <source>
        <dbReference type="ARBA" id="ARBA00022801"/>
    </source>
</evidence>
<evidence type="ECO:0000313" key="10">
    <source>
        <dbReference type="Proteomes" id="UP001139103"/>
    </source>
</evidence>
<keyword evidence="4" id="KW-0106">Calcium</keyword>
<dbReference type="CDD" id="cd16029">
    <property type="entry name" value="4-S"/>
    <property type="match status" value="1"/>
</dbReference>
<keyword evidence="5" id="KW-0325">Glycoprotein</keyword>
<keyword evidence="3" id="KW-0378">Hydrolase</keyword>
<dbReference type="Gene3D" id="3.30.1120.10">
    <property type="match status" value="1"/>
</dbReference>
<sequence>MLARPFAVVLLLLIGANVAFAADAPRPNIIFLLADDLGGADVSWRGSPIKTPQLDALANSGAKLEQFYVQPVCSPTRSALMTGRYPIRYGLQVGVIRPWADYGMPLEERTLAEALHDAGYETAIVGKWHLGHLSRDYLPTERGFDHQYGHYNGALDYFTHDRDGGHDWHKDDQVNRDEGYATHLIAKEAVRLIQDRDKKKPLFLYVPFNAVHSPLQVPDSYTEPYGDMKQRRKAYAGMVAALDEAVGQIVDEVKRQGMLDDTLFIFSSDNGGPEPGKLTDNGALRGGKHELYEGGVRVCAFASWKGKIAPGTVVDQPMHIVDWYPTLIELAGGSLEQAKPLDGKNIWPTITAGEPSPHDLIVCNITPTEGAIRVGDWKLVVHNIGKPKEKVELFNLSQDLGEQKNLAKTNVKKLEQLRAKFDQLAAAAAPAKNAGPQPKDYQAPAIWGEAK</sequence>
<keyword evidence="10" id="KW-1185">Reference proteome</keyword>
<feature type="chain" id="PRO_5040740770" evidence="7">
    <location>
        <begin position="22"/>
        <end position="451"/>
    </location>
</feature>
<evidence type="ECO:0000256" key="2">
    <source>
        <dbReference type="ARBA" id="ARBA00022723"/>
    </source>
</evidence>
<dbReference type="EMBL" id="JAJKFT010000010">
    <property type="protein sequence ID" value="MCC9629742.1"/>
    <property type="molecule type" value="Genomic_DNA"/>
</dbReference>
<dbReference type="Gene3D" id="3.40.720.10">
    <property type="entry name" value="Alkaline Phosphatase, subunit A"/>
    <property type="match status" value="1"/>
</dbReference>
<evidence type="ECO:0000256" key="4">
    <source>
        <dbReference type="ARBA" id="ARBA00022837"/>
    </source>
</evidence>
<dbReference type="GO" id="GO:0046872">
    <property type="term" value="F:metal ion binding"/>
    <property type="evidence" value="ECO:0007669"/>
    <property type="project" value="UniProtKB-KW"/>
</dbReference>
<dbReference type="Pfam" id="PF00884">
    <property type="entry name" value="Sulfatase"/>
    <property type="match status" value="1"/>
</dbReference>
<evidence type="ECO:0000256" key="7">
    <source>
        <dbReference type="SAM" id="SignalP"/>
    </source>
</evidence>
<dbReference type="InterPro" id="IPR047115">
    <property type="entry name" value="ARSB"/>
</dbReference>
<dbReference type="SUPFAM" id="SSF53649">
    <property type="entry name" value="Alkaline phosphatase-like"/>
    <property type="match status" value="1"/>
</dbReference>
<dbReference type="PROSITE" id="PS00149">
    <property type="entry name" value="SULFATASE_2"/>
    <property type="match status" value="1"/>
</dbReference>